<dbReference type="PANTHER" id="PTHR46652">
    <property type="entry name" value="LEUCINE-RICH REPEAT AND IQ DOMAIN-CONTAINING PROTEIN 1-RELATED"/>
    <property type="match status" value="1"/>
</dbReference>
<dbReference type="SUPFAM" id="SSF52058">
    <property type="entry name" value="L domain-like"/>
    <property type="match status" value="1"/>
</dbReference>
<reference evidence="3 4" key="1">
    <citation type="journal article" date="2018" name="Nat. Biotechnol.">
        <title>A standardized bacterial taxonomy based on genome phylogeny substantially revises the tree of life.</title>
        <authorList>
            <person name="Parks D.H."/>
            <person name="Chuvochina M."/>
            <person name="Waite D.W."/>
            <person name="Rinke C."/>
            <person name="Skarshewski A."/>
            <person name="Chaumeil P.A."/>
            <person name="Hugenholtz P."/>
        </authorList>
    </citation>
    <scope>NUCLEOTIDE SEQUENCE [LARGE SCALE GENOMIC DNA]</scope>
    <source>
        <strain evidence="3">UBA9375</strain>
    </source>
</reference>
<keyword evidence="2" id="KW-0677">Repeat</keyword>
<dbReference type="Gene3D" id="3.80.10.10">
    <property type="entry name" value="Ribonuclease Inhibitor"/>
    <property type="match status" value="1"/>
</dbReference>
<name>A0A3D3RG30_9PLAN</name>
<proteinExistence type="predicted"/>
<evidence type="ECO:0000313" key="4">
    <source>
        <dbReference type="Proteomes" id="UP000263642"/>
    </source>
</evidence>
<dbReference type="Proteomes" id="UP000263642">
    <property type="component" value="Unassembled WGS sequence"/>
</dbReference>
<evidence type="ECO:0000256" key="2">
    <source>
        <dbReference type="ARBA" id="ARBA00022737"/>
    </source>
</evidence>
<evidence type="ECO:0008006" key="5">
    <source>
        <dbReference type="Google" id="ProtNLM"/>
    </source>
</evidence>
<gene>
    <name evidence="3" type="ORF">DIT97_27490</name>
</gene>
<evidence type="ECO:0000256" key="1">
    <source>
        <dbReference type="ARBA" id="ARBA00022614"/>
    </source>
</evidence>
<accession>A0A3D3RG30</accession>
<dbReference type="PANTHER" id="PTHR46652:SF3">
    <property type="entry name" value="LEUCINE-RICH REPEAT-CONTAINING PROTEIN 9"/>
    <property type="match status" value="1"/>
</dbReference>
<sequence length="179" mass="20340">MVRWLNEHQGYVNYSHEIGAQNTSSLIPRKWLRRQLGIDYCENIVTVTLCPTTSMSDLSPLAELPHLIQVELAYTSVSDLKPLASLIHLRTVALREPRITDLSPLLSVPNLESLILESTPVNDVKPLMNMKSLKYLQLNKTEISEADYQALQKALPQCIIYWSPLAGSPTDPDDEYYFR</sequence>
<protein>
    <recommendedName>
        <fullName evidence="5">Leucine Rich repeats (2 copies)</fullName>
    </recommendedName>
</protein>
<dbReference type="InterPro" id="IPR032675">
    <property type="entry name" value="LRR_dom_sf"/>
</dbReference>
<evidence type="ECO:0000313" key="3">
    <source>
        <dbReference type="EMBL" id="HCO26570.1"/>
    </source>
</evidence>
<dbReference type="EMBL" id="DQAY01000163">
    <property type="protein sequence ID" value="HCO26570.1"/>
    <property type="molecule type" value="Genomic_DNA"/>
</dbReference>
<dbReference type="AlphaFoldDB" id="A0A3D3RG30"/>
<organism evidence="3 4">
    <name type="scientific">Gimesia maris</name>
    <dbReference type="NCBI Taxonomy" id="122"/>
    <lineage>
        <taxon>Bacteria</taxon>
        <taxon>Pseudomonadati</taxon>
        <taxon>Planctomycetota</taxon>
        <taxon>Planctomycetia</taxon>
        <taxon>Planctomycetales</taxon>
        <taxon>Planctomycetaceae</taxon>
        <taxon>Gimesia</taxon>
    </lineage>
</organism>
<keyword evidence="1" id="KW-0433">Leucine-rich repeat</keyword>
<comment type="caution">
    <text evidence="3">The sequence shown here is derived from an EMBL/GenBank/DDBJ whole genome shotgun (WGS) entry which is preliminary data.</text>
</comment>
<dbReference type="InterPro" id="IPR050836">
    <property type="entry name" value="SDS22/Internalin_LRR"/>
</dbReference>